<protein>
    <recommendedName>
        <fullName evidence="4">YhhN-like protein</fullName>
    </recommendedName>
</protein>
<feature type="transmembrane region" description="Helical" evidence="1">
    <location>
        <begin position="55"/>
        <end position="76"/>
    </location>
</feature>
<comment type="caution">
    <text evidence="2">The sequence shown here is derived from an EMBL/GenBank/DDBJ whole genome shotgun (WGS) entry which is preliminary data.</text>
</comment>
<feature type="transmembrane region" description="Helical" evidence="1">
    <location>
        <begin position="119"/>
        <end position="140"/>
    </location>
</feature>
<evidence type="ECO:0000313" key="3">
    <source>
        <dbReference type="Proteomes" id="UP000245375"/>
    </source>
</evidence>
<feature type="transmembrane region" description="Helical" evidence="1">
    <location>
        <begin position="181"/>
        <end position="202"/>
    </location>
</feature>
<keyword evidence="1" id="KW-1133">Transmembrane helix</keyword>
<feature type="transmembrane region" description="Helical" evidence="1">
    <location>
        <begin position="155"/>
        <end position="174"/>
    </location>
</feature>
<sequence length="246" mass="28815">MYKSKVLVGFVLICYILFAIFEFSGYQDVAYYFNSLIVPIITVLYFLLIKRKSKLFLWFLLSYSLADILGLVIGSIPNGPSWIYDFSYYFGNSLYILSYLFLVIKISKSICFSHIIKHFKLHLLVLSILNVYLLYVLHAIIDPNLVIESDYYIELTYNIVVLLLLSMSLLNYFYKDNKKSLYLFLGALCIVFAEVMDIAYIYIDQRSFLNFLSTTLALSAFYFFYQQSKLLNVSNQEEKYLVAEHN</sequence>
<keyword evidence="1" id="KW-0812">Transmembrane</keyword>
<evidence type="ECO:0008006" key="4">
    <source>
        <dbReference type="Google" id="ProtNLM"/>
    </source>
</evidence>
<feature type="transmembrane region" description="Helical" evidence="1">
    <location>
        <begin position="208"/>
        <end position="225"/>
    </location>
</feature>
<accession>A0A2U2X2X8</accession>
<dbReference type="OrthoDB" id="1443753at2"/>
<keyword evidence="3" id="KW-1185">Reference proteome</keyword>
<feature type="transmembrane region" description="Helical" evidence="1">
    <location>
        <begin position="88"/>
        <end position="107"/>
    </location>
</feature>
<evidence type="ECO:0000313" key="2">
    <source>
        <dbReference type="EMBL" id="PWH82109.1"/>
    </source>
</evidence>
<feature type="transmembrane region" description="Helical" evidence="1">
    <location>
        <begin position="7"/>
        <end position="23"/>
    </location>
</feature>
<evidence type="ECO:0000256" key="1">
    <source>
        <dbReference type="SAM" id="Phobius"/>
    </source>
</evidence>
<reference evidence="2" key="2">
    <citation type="submission" date="2018-05" db="EMBL/GenBank/DDBJ databases">
        <authorList>
            <person name="Lanie J.A."/>
            <person name="Ng W.-L."/>
            <person name="Kazmierczak K.M."/>
            <person name="Andrzejewski T.M."/>
            <person name="Davidsen T.M."/>
            <person name="Wayne K.J."/>
            <person name="Tettelin H."/>
            <person name="Glass J.I."/>
            <person name="Rusch D."/>
            <person name="Podicherti R."/>
            <person name="Tsui H.-C.T."/>
            <person name="Winkler M.E."/>
        </authorList>
    </citation>
    <scope>NUCLEOTIDE SEQUENCE [LARGE SCALE GENOMIC DNA]</scope>
    <source>
        <strain evidence="2">ZY111</strain>
    </source>
</reference>
<dbReference type="EMBL" id="QFRI01000003">
    <property type="protein sequence ID" value="PWH82109.1"/>
    <property type="molecule type" value="Genomic_DNA"/>
</dbReference>
<feature type="transmembrane region" description="Helical" evidence="1">
    <location>
        <begin position="29"/>
        <end position="48"/>
    </location>
</feature>
<gene>
    <name evidence="2" type="ORF">DIS18_12655</name>
</gene>
<dbReference type="RefSeq" id="WP_109353448.1">
    <property type="nucleotide sequence ID" value="NZ_QFRI01000003.1"/>
</dbReference>
<name>A0A2U2X2X8_9FLAO</name>
<keyword evidence="1" id="KW-0472">Membrane</keyword>
<proteinExistence type="predicted"/>
<dbReference type="AlphaFoldDB" id="A0A2U2X2X8"/>
<reference evidence="2" key="1">
    <citation type="submission" date="2018-05" db="EMBL/GenBank/DDBJ databases">
        <title>Algibacter marinivivus sp. nov., isolated from sample around a algae.</title>
        <authorList>
            <person name="Zhong X."/>
        </authorList>
    </citation>
    <scope>NUCLEOTIDE SEQUENCE [LARGE SCALE GENOMIC DNA]</scope>
    <source>
        <strain evidence="2">ZY111</strain>
    </source>
</reference>
<dbReference type="Proteomes" id="UP000245375">
    <property type="component" value="Unassembled WGS sequence"/>
</dbReference>
<organism evidence="2 3">
    <name type="scientific">Algibacter marinivivus</name>
    <dbReference type="NCBI Taxonomy" id="2100723"/>
    <lineage>
        <taxon>Bacteria</taxon>
        <taxon>Pseudomonadati</taxon>
        <taxon>Bacteroidota</taxon>
        <taxon>Flavobacteriia</taxon>
        <taxon>Flavobacteriales</taxon>
        <taxon>Flavobacteriaceae</taxon>
        <taxon>Algibacter</taxon>
    </lineage>
</organism>